<feature type="compositionally biased region" description="Low complexity" evidence="11">
    <location>
        <begin position="306"/>
        <end position="320"/>
    </location>
</feature>
<organism evidence="16 17">
    <name type="scientific">Undibacterium pigrum</name>
    <dbReference type="NCBI Taxonomy" id="401470"/>
    <lineage>
        <taxon>Bacteria</taxon>
        <taxon>Pseudomonadati</taxon>
        <taxon>Pseudomonadota</taxon>
        <taxon>Betaproteobacteria</taxon>
        <taxon>Burkholderiales</taxon>
        <taxon>Oxalobacteraceae</taxon>
        <taxon>Undibacterium</taxon>
    </lineage>
</organism>
<evidence type="ECO:0000313" key="17">
    <source>
        <dbReference type="Proteomes" id="UP000247792"/>
    </source>
</evidence>
<dbReference type="Proteomes" id="UP000247792">
    <property type="component" value="Unassembled WGS sequence"/>
</dbReference>
<evidence type="ECO:0000256" key="5">
    <source>
        <dbReference type="ARBA" id="ARBA00022692"/>
    </source>
</evidence>
<feature type="compositionally biased region" description="Low complexity" evidence="11">
    <location>
        <begin position="335"/>
        <end position="355"/>
    </location>
</feature>
<dbReference type="PRINTS" id="PR01032">
    <property type="entry name" value="PHAGEIV"/>
</dbReference>
<evidence type="ECO:0000256" key="2">
    <source>
        <dbReference type="ARBA" id="ARBA00006980"/>
    </source>
</evidence>
<dbReference type="GO" id="GO:0015628">
    <property type="term" value="P:protein secretion by the type II secretion system"/>
    <property type="evidence" value="ECO:0007669"/>
    <property type="project" value="InterPro"/>
</dbReference>
<dbReference type="PANTHER" id="PTHR30332">
    <property type="entry name" value="PROBABLE GENERAL SECRETION PATHWAY PROTEIN D"/>
    <property type="match status" value="1"/>
</dbReference>
<dbReference type="EMBL" id="QJKB01000001">
    <property type="protein sequence ID" value="PXX46695.1"/>
    <property type="molecule type" value="Genomic_DNA"/>
</dbReference>
<dbReference type="InterPro" id="IPR005644">
    <property type="entry name" value="NolW-like"/>
</dbReference>
<evidence type="ECO:0000256" key="8">
    <source>
        <dbReference type="ARBA" id="ARBA00023136"/>
    </source>
</evidence>
<evidence type="ECO:0000313" key="16">
    <source>
        <dbReference type="EMBL" id="PXX46695.1"/>
    </source>
</evidence>
<keyword evidence="3 10" id="KW-0813">Transport</keyword>
<dbReference type="InterPro" id="IPR006311">
    <property type="entry name" value="TAT_signal"/>
</dbReference>
<keyword evidence="4" id="KW-1134">Transmembrane beta strand</keyword>
<gene>
    <name evidence="16" type="ORF">DFR42_101268</name>
</gene>
<feature type="domain" description="GspD-like N0" evidence="15">
    <location>
        <begin position="44"/>
        <end position="113"/>
    </location>
</feature>
<evidence type="ECO:0000256" key="7">
    <source>
        <dbReference type="ARBA" id="ARBA00022927"/>
    </source>
</evidence>
<dbReference type="GO" id="GO:0009279">
    <property type="term" value="C:cell outer membrane"/>
    <property type="evidence" value="ECO:0007669"/>
    <property type="project" value="UniProtKB-SubCell"/>
</dbReference>
<dbReference type="Pfam" id="PF00263">
    <property type="entry name" value="Secretin"/>
    <property type="match status" value="1"/>
</dbReference>
<evidence type="ECO:0000256" key="9">
    <source>
        <dbReference type="ARBA" id="ARBA00023237"/>
    </source>
</evidence>
<dbReference type="Gene3D" id="3.30.1370.120">
    <property type="match status" value="3"/>
</dbReference>
<evidence type="ECO:0000259" key="13">
    <source>
        <dbReference type="Pfam" id="PF00263"/>
    </source>
</evidence>
<feature type="region of interest" description="Disordered" evidence="11">
    <location>
        <begin position="116"/>
        <end position="136"/>
    </location>
</feature>
<dbReference type="InterPro" id="IPR013356">
    <property type="entry name" value="T2SS_GspD"/>
</dbReference>
<evidence type="ECO:0000256" key="10">
    <source>
        <dbReference type="RuleBase" id="RU004004"/>
    </source>
</evidence>
<dbReference type="PANTHER" id="PTHR30332:SF24">
    <property type="entry name" value="SECRETIN GSPD-RELATED"/>
    <property type="match status" value="1"/>
</dbReference>
<feature type="domain" description="NolW-like" evidence="14">
    <location>
        <begin position="282"/>
        <end position="401"/>
    </location>
</feature>
<evidence type="ECO:0000256" key="1">
    <source>
        <dbReference type="ARBA" id="ARBA00004442"/>
    </source>
</evidence>
<evidence type="ECO:0000256" key="3">
    <source>
        <dbReference type="ARBA" id="ARBA00022448"/>
    </source>
</evidence>
<comment type="similarity">
    <text evidence="2">Belongs to the bacterial secretin family. GSP D subfamily.</text>
</comment>
<keyword evidence="5" id="KW-0812">Transmembrane</keyword>
<evidence type="ECO:0000259" key="15">
    <source>
        <dbReference type="Pfam" id="PF21305"/>
    </source>
</evidence>
<dbReference type="AlphaFoldDB" id="A0A318JFR1"/>
<evidence type="ECO:0000256" key="12">
    <source>
        <dbReference type="SAM" id="SignalP"/>
    </source>
</evidence>
<feature type="domain" description="NolW-like" evidence="14">
    <location>
        <begin position="210"/>
        <end position="278"/>
    </location>
</feature>
<evidence type="ECO:0000256" key="11">
    <source>
        <dbReference type="SAM" id="MobiDB-lite"/>
    </source>
</evidence>
<evidence type="ECO:0000256" key="6">
    <source>
        <dbReference type="ARBA" id="ARBA00022729"/>
    </source>
</evidence>
<dbReference type="InterPro" id="IPR004846">
    <property type="entry name" value="T2SS/T3SS_dom"/>
</dbReference>
<dbReference type="InterPro" id="IPR050810">
    <property type="entry name" value="Bact_Secretion_Sys_Channel"/>
</dbReference>
<dbReference type="InterPro" id="IPR038591">
    <property type="entry name" value="NolW-like_sf"/>
</dbReference>
<comment type="subcellular location">
    <subcellularLocation>
        <location evidence="1 10">Cell outer membrane</location>
    </subcellularLocation>
</comment>
<feature type="signal peptide" evidence="12">
    <location>
        <begin position="1"/>
        <end position="34"/>
    </location>
</feature>
<feature type="compositionally biased region" description="Polar residues" evidence="11">
    <location>
        <begin position="321"/>
        <end position="334"/>
    </location>
</feature>
<keyword evidence="7" id="KW-0653">Protein transport</keyword>
<reference evidence="16 17" key="1">
    <citation type="submission" date="2018-05" db="EMBL/GenBank/DDBJ databases">
        <title>Genomic Encyclopedia of Type Strains, Phase IV (KMG-IV): sequencing the most valuable type-strain genomes for metagenomic binning, comparative biology and taxonomic classification.</title>
        <authorList>
            <person name="Goeker M."/>
        </authorList>
    </citation>
    <scope>NUCLEOTIDE SEQUENCE [LARGE SCALE GENOMIC DNA]</scope>
    <source>
        <strain evidence="16 17">DSM 19792</strain>
    </source>
</reference>
<feature type="chain" id="PRO_5016338950" evidence="12">
    <location>
        <begin position="35"/>
        <end position="714"/>
    </location>
</feature>
<keyword evidence="17" id="KW-1185">Reference proteome</keyword>
<dbReference type="PRINTS" id="PR00811">
    <property type="entry name" value="BCTERIALGSPD"/>
</dbReference>
<dbReference type="OrthoDB" id="9779724at2"/>
<evidence type="ECO:0000259" key="14">
    <source>
        <dbReference type="Pfam" id="PF03958"/>
    </source>
</evidence>
<comment type="caution">
    <text evidence="16">The sequence shown here is derived from an EMBL/GenBank/DDBJ whole genome shotgun (WGS) entry which is preliminary data.</text>
</comment>
<keyword evidence="6 12" id="KW-0732">Signal</keyword>
<protein>
    <submittedName>
        <fullName evidence="16">Type II secretion system protein D (GspD)</fullName>
    </submittedName>
</protein>
<dbReference type="PROSITE" id="PS51318">
    <property type="entry name" value="TAT"/>
    <property type="match status" value="1"/>
</dbReference>
<dbReference type="NCBIfam" id="TIGR02517">
    <property type="entry name" value="type_II_gspD"/>
    <property type="match status" value="1"/>
</dbReference>
<dbReference type="GO" id="GO:0015627">
    <property type="term" value="C:type II protein secretion system complex"/>
    <property type="evidence" value="ECO:0007669"/>
    <property type="project" value="InterPro"/>
</dbReference>
<feature type="domain" description="Type II/III secretion system secretin-like" evidence="13">
    <location>
        <begin position="490"/>
        <end position="655"/>
    </location>
</feature>
<feature type="region of interest" description="Disordered" evidence="11">
    <location>
        <begin position="306"/>
        <end position="360"/>
    </location>
</feature>
<name>A0A318JFR1_9BURK</name>
<dbReference type="InterPro" id="IPR049371">
    <property type="entry name" value="GspD-like_N0"/>
</dbReference>
<keyword evidence="9" id="KW-0998">Cell outer membrane</keyword>
<evidence type="ECO:0000256" key="4">
    <source>
        <dbReference type="ARBA" id="ARBA00022452"/>
    </source>
</evidence>
<proteinExistence type="inferred from homology"/>
<accession>A0A318JFR1</accession>
<keyword evidence="8" id="KW-0472">Membrane</keyword>
<feature type="domain" description="NolW-like" evidence="14">
    <location>
        <begin position="145"/>
        <end position="204"/>
    </location>
</feature>
<sequence length="714" mass="74369">MTRNSLRQPIQQLSALTGAAVLTAGFLLAPMAMAQDPSKNTVDINLVGADIESAIKAIGHYTGVTFIIDPRVKGQINLVSETPLTKDQAYRLLTSTLRLQGYSVVTADGYSKVVPESDAKLQPGPTHSNGGERTDTAAKGDQVVTQIYKLNYESSANIVTILRPLISPNNTISGNPGNNTVVITDYADNIKRLNKIIAGLDVPATTDMDVILIKHGIASDVAAMVAKVIDSGGGAADPTKPVLLADPRSNSILLRASSVAKANQIKSLISKLDQPTSQPGNVHVVYLKNAEAEKLAQTLRSIISGDTSSGRSGASTSSLSNVGSSANGTNSPVASASGTSTQSSMPSFSNNSTSGTSGGGGGAAGFIQADASTNTLIITASEPVYRNLRTVIEQLDARRAQVYVEALIVEIGADKSNELGVQWMGLSGDSTSNYRVGGGTSFSTKGNNLLNLAAGNATTAGSVLPGAGLSLGIFKQINGQLGLGALARVLQTDGNANVLSIPNIVTLDNEEANIIVGKNVPLITGQFTTPSSGTAGANPFQTIDRKQVGIKLKIKPQISEGGTVKLAIYQEVSSIDDTTNVAGIITKERSITTNVLVDDGQIIALGGLIEDSTNDGAEKVTGLGDIPIIGNLFKYQTSKRSKTNLMVFLRPTVIRSAEQSNNVSMDRYDYMRAQITPSKDVANNGLLPTPEKGKLLATPLVVSPEKSATGKEGK</sequence>
<dbReference type="InterPro" id="IPR001775">
    <property type="entry name" value="GspD/PilQ"/>
</dbReference>
<dbReference type="Pfam" id="PF21305">
    <property type="entry name" value="type_II_gspD_N0"/>
    <property type="match status" value="1"/>
</dbReference>
<dbReference type="Pfam" id="PF03958">
    <property type="entry name" value="Secretin_N"/>
    <property type="match status" value="3"/>
</dbReference>